<sequence length="221" mass="25202">MKQNNTLLQRIKTYPGVFECHITVALPPNQPEKFVQFDQVCKNLGGKTIVIQLANGKTPTQPMMSKILTGDANTVLSQVNALTEGLSKYFSVLRLKIEVKAGISNTGLPETTEEAELLPSSCYFEYHVKMQLEKGRELENLRALFAPYHGYVSQNALEEDSRWEYRFVTQRLRLSNKAAEEHLSELLAFLKTQNIKVKKVIREFNIFDSHSDLDAGWSYEN</sequence>
<gene>
    <name evidence="1" type="ORF">THIOM_001771</name>
</gene>
<evidence type="ECO:0000313" key="1">
    <source>
        <dbReference type="EMBL" id="OAD22426.1"/>
    </source>
</evidence>
<dbReference type="Proteomes" id="UP000076962">
    <property type="component" value="Unassembled WGS sequence"/>
</dbReference>
<feature type="non-terminal residue" evidence="1">
    <location>
        <position position="221"/>
    </location>
</feature>
<proteinExistence type="predicted"/>
<comment type="caution">
    <text evidence="1">The sequence shown here is derived from an EMBL/GenBank/DDBJ whole genome shotgun (WGS) entry which is preliminary data.</text>
</comment>
<reference evidence="1 2" key="1">
    <citation type="submission" date="2016-05" db="EMBL/GenBank/DDBJ databases">
        <title>Single-cell genome of chain-forming Candidatus Thiomargarita nelsonii and comparison to other large sulfur-oxidizing bacteria.</title>
        <authorList>
            <person name="Winkel M."/>
            <person name="Salman V."/>
            <person name="Woyke T."/>
            <person name="Schulz-Vogt H."/>
            <person name="Richter M."/>
            <person name="Flood B."/>
            <person name="Bailey J."/>
            <person name="Amann R."/>
            <person name="Mussmann M."/>
        </authorList>
    </citation>
    <scope>NUCLEOTIDE SEQUENCE [LARGE SCALE GENOMIC DNA]</scope>
    <source>
        <strain evidence="1 2">THI036</strain>
    </source>
</reference>
<organism evidence="1 2">
    <name type="scientific">Candidatus Thiomargarita nelsonii</name>
    <dbReference type="NCBI Taxonomy" id="1003181"/>
    <lineage>
        <taxon>Bacteria</taxon>
        <taxon>Pseudomonadati</taxon>
        <taxon>Pseudomonadota</taxon>
        <taxon>Gammaproteobacteria</taxon>
        <taxon>Thiotrichales</taxon>
        <taxon>Thiotrichaceae</taxon>
        <taxon>Thiomargarita</taxon>
    </lineage>
</organism>
<evidence type="ECO:0000313" key="2">
    <source>
        <dbReference type="Proteomes" id="UP000076962"/>
    </source>
</evidence>
<dbReference type="EMBL" id="LUTY01000953">
    <property type="protein sequence ID" value="OAD22426.1"/>
    <property type="molecule type" value="Genomic_DNA"/>
</dbReference>
<protein>
    <submittedName>
        <fullName evidence="1">Uncharacterized protein</fullName>
    </submittedName>
</protein>
<name>A0A176S3D4_9GAMM</name>
<dbReference type="AlphaFoldDB" id="A0A176S3D4"/>
<keyword evidence="2" id="KW-1185">Reference proteome</keyword>
<accession>A0A176S3D4</accession>